<keyword evidence="2" id="KW-0547">Nucleotide-binding</keyword>
<evidence type="ECO:0000256" key="3">
    <source>
        <dbReference type="ARBA" id="ARBA00022840"/>
    </source>
</evidence>
<keyword evidence="3 5" id="KW-0067">ATP-binding</keyword>
<keyword evidence="1" id="KW-0813">Transport</keyword>
<evidence type="ECO:0000256" key="1">
    <source>
        <dbReference type="ARBA" id="ARBA00022448"/>
    </source>
</evidence>
<gene>
    <name evidence="5" type="ORF">KKP3000_000431</name>
</gene>
<dbReference type="PROSITE" id="PS00211">
    <property type="entry name" value="ABC_TRANSPORTER_1"/>
    <property type="match status" value="1"/>
</dbReference>
<protein>
    <submittedName>
        <fullName evidence="5">ABC transporter ATP-binding protein</fullName>
    </submittedName>
</protein>
<evidence type="ECO:0000313" key="6">
    <source>
        <dbReference type="Proteomes" id="UP001579974"/>
    </source>
</evidence>
<dbReference type="PROSITE" id="PS50893">
    <property type="entry name" value="ABC_TRANSPORTER_2"/>
    <property type="match status" value="1"/>
</dbReference>
<dbReference type="PANTHER" id="PTHR42711:SF17">
    <property type="entry name" value="ABC TRANSPORTER ATP-BINDING PROTEIN"/>
    <property type="match status" value="1"/>
</dbReference>
<dbReference type="InterPro" id="IPR050763">
    <property type="entry name" value="ABC_transporter_ATP-binding"/>
</dbReference>
<dbReference type="EMBL" id="JBDXSU010000013">
    <property type="protein sequence ID" value="MFB5191655.1"/>
    <property type="molecule type" value="Genomic_DNA"/>
</dbReference>
<accession>A0ABV5AIH9</accession>
<dbReference type="InterPro" id="IPR003593">
    <property type="entry name" value="AAA+_ATPase"/>
</dbReference>
<reference evidence="5 6" key="1">
    <citation type="journal article" date="2024" name="Int. J. Mol. Sci.">
        <title>Exploration of Alicyclobacillus spp. Genome in Search of Antibiotic Resistance.</title>
        <authorList>
            <person name="Bucka-Kolendo J."/>
            <person name="Kiousi D.E."/>
            <person name="Dekowska A."/>
            <person name="Mikolajczuk-Szczyrba A."/>
            <person name="Karadedos D.M."/>
            <person name="Michael P."/>
            <person name="Galanis A."/>
            <person name="Sokolowska B."/>
        </authorList>
    </citation>
    <scope>NUCLEOTIDE SEQUENCE [LARGE SCALE GENOMIC DNA]</scope>
    <source>
        <strain evidence="5 6">KKP 3000</strain>
    </source>
</reference>
<dbReference type="SMART" id="SM00382">
    <property type="entry name" value="AAA"/>
    <property type="match status" value="1"/>
</dbReference>
<dbReference type="SUPFAM" id="SSF52540">
    <property type="entry name" value="P-loop containing nucleoside triphosphate hydrolases"/>
    <property type="match status" value="1"/>
</dbReference>
<dbReference type="RefSeq" id="WP_275474204.1">
    <property type="nucleotide sequence ID" value="NZ_CP162940.1"/>
</dbReference>
<evidence type="ECO:0000313" key="5">
    <source>
        <dbReference type="EMBL" id="MFB5191655.1"/>
    </source>
</evidence>
<comment type="caution">
    <text evidence="5">The sequence shown here is derived from an EMBL/GenBank/DDBJ whole genome shotgun (WGS) entry which is preliminary data.</text>
</comment>
<sequence>MEPAIVLDGVSKKYGDKMAVAQVSARIESGTIVALLGPNGAGKTTAISLMLGLSHPTRGSVRVFGENPIKTSTRKHFGVMLQQVSLPAKVQVRELINLFRSYYERPLGLDALLKMADLEEFARKEAVKLSGGQQRRLQFALAMAGNPDILFLDEPTVGMDVSARRGFWEHLRSSAGQNGRTIILTTHHLDEADAIADRILLMQDGRITADGSVVDIKARAGNRYVSFVAGPNVRQEDVAALPAVDEAEWSGRHVRIRTSQPDDVLRAIIGRELDASHFEISQGQLEDAFISLTKANEHAKGGAYAEQLAATVQN</sequence>
<dbReference type="Proteomes" id="UP001579974">
    <property type="component" value="Unassembled WGS sequence"/>
</dbReference>
<feature type="domain" description="ABC transporter" evidence="4">
    <location>
        <begin position="5"/>
        <end position="229"/>
    </location>
</feature>
<keyword evidence="6" id="KW-1185">Reference proteome</keyword>
<dbReference type="InterPro" id="IPR027417">
    <property type="entry name" value="P-loop_NTPase"/>
</dbReference>
<dbReference type="InterPro" id="IPR017871">
    <property type="entry name" value="ABC_transporter-like_CS"/>
</dbReference>
<dbReference type="InterPro" id="IPR003439">
    <property type="entry name" value="ABC_transporter-like_ATP-bd"/>
</dbReference>
<dbReference type="PANTHER" id="PTHR42711">
    <property type="entry name" value="ABC TRANSPORTER ATP-BINDING PROTEIN"/>
    <property type="match status" value="1"/>
</dbReference>
<dbReference type="Pfam" id="PF00005">
    <property type="entry name" value="ABC_tran"/>
    <property type="match status" value="1"/>
</dbReference>
<dbReference type="GO" id="GO:0005524">
    <property type="term" value="F:ATP binding"/>
    <property type="evidence" value="ECO:0007669"/>
    <property type="project" value="UniProtKB-KW"/>
</dbReference>
<name>A0ABV5AIH9_9BACL</name>
<dbReference type="CDD" id="cd03230">
    <property type="entry name" value="ABC_DR_subfamily_A"/>
    <property type="match status" value="1"/>
</dbReference>
<proteinExistence type="predicted"/>
<evidence type="ECO:0000259" key="4">
    <source>
        <dbReference type="PROSITE" id="PS50893"/>
    </source>
</evidence>
<organism evidence="5 6">
    <name type="scientific">Alicyclobacillus fastidiosus</name>
    <dbReference type="NCBI Taxonomy" id="392011"/>
    <lineage>
        <taxon>Bacteria</taxon>
        <taxon>Bacillati</taxon>
        <taxon>Bacillota</taxon>
        <taxon>Bacilli</taxon>
        <taxon>Bacillales</taxon>
        <taxon>Alicyclobacillaceae</taxon>
        <taxon>Alicyclobacillus</taxon>
    </lineage>
</organism>
<evidence type="ECO:0000256" key="2">
    <source>
        <dbReference type="ARBA" id="ARBA00022741"/>
    </source>
</evidence>
<dbReference type="Gene3D" id="3.40.50.300">
    <property type="entry name" value="P-loop containing nucleotide triphosphate hydrolases"/>
    <property type="match status" value="1"/>
</dbReference>